<organism evidence="2 3">
    <name type="scientific">Legionella wadsworthii</name>
    <dbReference type="NCBI Taxonomy" id="28088"/>
    <lineage>
        <taxon>Bacteria</taxon>
        <taxon>Pseudomonadati</taxon>
        <taxon>Pseudomonadota</taxon>
        <taxon>Gammaproteobacteria</taxon>
        <taxon>Legionellales</taxon>
        <taxon>Legionellaceae</taxon>
        <taxon>Legionella</taxon>
    </lineage>
</organism>
<dbReference type="EMBL" id="UGPB01000001">
    <property type="protein sequence ID" value="STY31434.1"/>
    <property type="molecule type" value="Genomic_DNA"/>
</dbReference>
<dbReference type="Proteomes" id="UP000255297">
    <property type="component" value="Unassembled WGS sequence"/>
</dbReference>
<keyword evidence="1" id="KW-0175">Coiled coil</keyword>
<dbReference type="AlphaFoldDB" id="A0A378LUN9"/>
<evidence type="ECO:0000313" key="3">
    <source>
        <dbReference type="Proteomes" id="UP000255297"/>
    </source>
</evidence>
<dbReference type="RefSeq" id="WP_051635571.1">
    <property type="nucleotide sequence ID" value="NZ_CAAAIS010000006.1"/>
</dbReference>
<accession>A0A378LUN9</accession>
<gene>
    <name evidence="2" type="ORF">NCTC11532_02895</name>
</gene>
<name>A0A378LUN9_9GAMM</name>
<evidence type="ECO:0000313" key="2">
    <source>
        <dbReference type="EMBL" id="STY31434.1"/>
    </source>
</evidence>
<feature type="coiled-coil region" evidence="1">
    <location>
        <begin position="6"/>
        <end position="33"/>
    </location>
</feature>
<keyword evidence="3" id="KW-1185">Reference proteome</keyword>
<feature type="coiled-coil region" evidence="1">
    <location>
        <begin position="92"/>
        <end position="122"/>
    </location>
</feature>
<sequence>MKYQELKQWLDELRVLNKDHSKLKDLLKRFNKDLESPNPVNFHSKVQSVLGSIASLENVNYGTLRTAQDLRDNEFNGSKIYEFQGSLQEPMIVAQKREQNKLEKQQQEAEEQEKQNFANQIKTTTSELFEHLNDKLADEGFIFTEQGLASLHKNDERTPKQQKLINRHFAMHQLHERIKDKTTLDDGDIKAAERALKTCLNNKPEWSERPFLQKLVDVLSVGMTALYRAFNSKETELEEKLSNSLKPGQG</sequence>
<protein>
    <submittedName>
        <fullName evidence="2">Uncharacterized protein</fullName>
    </submittedName>
</protein>
<reference evidence="2 3" key="1">
    <citation type="submission" date="2018-06" db="EMBL/GenBank/DDBJ databases">
        <authorList>
            <consortium name="Pathogen Informatics"/>
            <person name="Doyle S."/>
        </authorList>
    </citation>
    <scope>NUCLEOTIDE SEQUENCE [LARGE SCALE GENOMIC DNA]</scope>
    <source>
        <strain evidence="2 3">NCTC11532</strain>
    </source>
</reference>
<evidence type="ECO:0000256" key="1">
    <source>
        <dbReference type="SAM" id="Coils"/>
    </source>
</evidence>
<proteinExistence type="predicted"/>